<feature type="compositionally biased region" description="Pro residues" evidence="1">
    <location>
        <begin position="38"/>
        <end position="59"/>
    </location>
</feature>
<evidence type="ECO:0000256" key="1">
    <source>
        <dbReference type="SAM" id="MobiDB-lite"/>
    </source>
</evidence>
<evidence type="ECO:0000313" key="4">
    <source>
        <dbReference type="EMBL" id="MBB4139001.1"/>
    </source>
</evidence>
<sequence>MPRYDVRPPRRYRARLLALIAGASLAVAALAGCTPVAPAPTAPPSTSPPPAATPTPTPTGPVLFPDGTADDNLPLFAHVVETVAAGEDAVAGRAYVDALVAAGFDKTAMQVTNDRTTVGNPADSIQFSVLWDGECLVGQVGPSTPAPTAVVLPELPEGGCLVGVTRDIDW</sequence>
<dbReference type="InterPro" id="IPR054262">
    <property type="entry name" value="DUF6993"/>
</dbReference>
<accession>A0AA40SML2</accession>
<dbReference type="AlphaFoldDB" id="A0AA40SML2"/>
<evidence type="ECO:0000256" key="2">
    <source>
        <dbReference type="SAM" id="SignalP"/>
    </source>
</evidence>
<keyword evidence="5" id="KW-1185">Reference proteome</keyword>
<protein>
    <recommendedName>
        <fullName evidence="3">DUF6993 domain-containing protein</fullName>
    </recommendedName>
</protein>
<reference evidence="4 5" key="1">
    <citation type="submission" date="2020-08" db="EMBL/GenBank/DDBJ databases">
        <title>Sequencing the genomes of 1000 actinobacteria strains.</title>
        <authorList>
            <person name="Klenk H.-P."/>
        </authorList>
    </citation>
    <scope>NUCLEOTIDE SEQUENCE [LARGE SCALE GENOMIC DNA]</scope>
    <source>
        <strain evidence="4 5">DSM 19600</strain>
    </source>
</reference>
<dbReference type="Pfam" id="PF22504">
    <property type="entry name" value="DUF6993"/>
    <property type="match status" value="1"/>
</dbReference>
<feature type="domain" description="DUF6993" evidence="3">
    <location>
        <begin position="81"/>
        <end position="163"/>
    </location>
</feature>
<comment type="caution">
    <text evidence="4">The sequence shown here is derived from an EMBL/GenBank/DDBJ whole genome shotgun (WGS) entry which is preliminary data.</text>
</comment>
<feature type="chain" id="PRO_5041346539" description="DUF6993 domain-containing protein" evidence="2">
    <location>
        <begin position="32"/>
        <end position="170"/>
    </location>
</feature>
<evidence type="ECO:0000259" key="3">
    <source>
        <dbReference type="Pfam" id="PF22504"/>
    </source>
</evidence>
<gene>
    <name evidence="4" type="ORF">BKA10_000795</name>
</gene>
<keyword evidence="2" id="KW-0732">Signal</keyword>
<dbReference type="EMBL" id="JACIFH010000001">
    <property type="protein sequence ID" value="MBB4139001.1"/>
    <property type="molecule type" value="Genomic_DNA"/>
</dbReference>
<organism evidence="4 5">
    <name type="scientific">Microbacterium invictum</name>
    <dbReference type="NCBI Taxonomy" id="515415"/>
    <lineage>
        <taxon>Bacteria</taxon>
        <taxon>Bacillati</taxon>
        <taxon>Actinomycetota</taxon>
        <taxon>Actinomycetes</taxon>
        <taxon>Micrococcales</taxon>
        <taxon>Microbacteriaceae</taxon>
        <taxon>Microbacterium</taxon>
    </lineage>
</organism>
<dbReference type="PROSITE" id="PS51257">
    <property type="entry name" value="PROKAR_LIPOPROTEIN"/>
    <property type="match status" value="1"/>
</dbReference>
<name>A0AA40SML2_9MICO</name>
<dbReference type="RefSeq" id="WP_248198981.1">
    <property type="nucleotide sequence ID" value="NZ_BAABCO010000001.1"/>
</dbReference>
<proteinExistence type="predicted"/>
<evidence type="ECO:0000313" key="5">
    <source>
        <dbReference type="Proteomes" id="UP000549113"/>
    </source>
</evidence>
<feature type="signal peptide" evidence="2">
    <location>
        <begin position="1"/>
        <end position="31"/>
    </location>
</feature>
<feature type="region of interest" description="Disordered" evidence="1">
    <location>
        <begin position="38"/>
        <end position="67"/>
    </location>
</feature>
<dbReference type="Proteomes" id="UP000549113">
    <property type="component" value="Unassembled WGS sequence"/>
</dbReference>